<dbReference type="InterPro" id="IPR000424">
    <property type="entry name" value="Primosome_PriB/ssb"/>
</dbReference>
<reference evidence="6 7" key="1">
    <citation type="submission" date="2018-05" db="EMBL/GenBank/DDBJ databases">
        <title>Genomic Encyclopedia of Type Strains, Phase IV (KMG-IV): sequencing the most valuable type-strain genomes for metagenomic binning, comparative biology and taxonomic classification.</title>
        <authorList>
            <person name="Goeker M."/>
        </authorList>
    </citation>
    <scope>NUCLEOTIDE SEQUENCE [LARGE SCALE GENOMIC DNA]</scope>
    <source>
        <strain evidence="6 7">DSM 22440</strain>
    </source>
</reference>
<dbReference type="GO" id="GO:0009295">
    <property type="term" value="C:nucleoid"/>
    <property type="evidence" value="ECO:0007669"/>
    <property type="project" value="TreeGrafter"/>
</dbReference>
<dbReference type="Proteomes" id="UP000247922">
    <property type="component" value="Unassembled WGS sequence"/>
</dbReference>
<dbReference type="HAMAP" id="MF_00984">
    <property type="entry name" value="SSB"/>
    <property type="match status" value="1"/>
</dbReference>
<dbReference type="InterPro" id="IPR011344">
    <property type="entry name" value="ssDNA-bd"/>
</dbReference>
<feature type="region of interest" description="Disordered" evidence="5">
    <location>
        <begin position="105"/>
        <end position="165"/>
    </location>
</feature>
<dbReference type="PANTHER" id="PTHR10302">
    <property type="entry name" value="SINGLE-STRANDED DNA-BINDING PROTEIN"/>
    <property type="match status" value="1"/>
</dbReference>
<name>A0A2V3W5Z3_9BACI</name>
<dbReference type="PROSITE" id="PS50935">
    <property type="entry name" value="SSB"/>
    <property type="match status" value="1"/>
</dbReference>
<keyword evidence="3" id="KW-0227">DNA damage</keyword>
<dbReference type="PIRSF" id="PIRSF002070">
    <property type="entry name" value="SSB"/>
    <property type="match status" value="1"/>
</dbReference>
<dbReference type="Pfam" id="PF00436">
    <property type="entry name" value="SSB"/>
    <property type="match status" value="1"/>
</dbReference>
<comment type="caution">
    <text evidence="3">Lacks conserved residue(s) required for the propagation of feature annotation.</text>
</comment>
<dbReference type="GO" id="GO:0006260">
    <property type="term" value="P:DNA replication"/>
    <property type="evidence" value="ECO:0007669"/>
    <property type="project" value="UniProtKB-UniRule"/>
</dbReference>
<evidence type="ECO:0000256" key="5">
    <source>
        <dbReference type="SAM" id="MobiDB-lite"/>
    </source>
</evidence>
<dbReference type="Gene3D" id="2.40.50.140">
    <property type="entry name" value="Nucleic acid-binding proteins"/>
    <property type="match status" value="1"/>
</dbReference>
<dbReference type="AlphaFoldDB" id="A0A2V3W5Z3"/>
<dbReference type="RefSeq" id="WP_110251659.1">
    <property type="nucleotide sequence ID" value="NZ_QJJR01000009.1"/>
</dbReference>
<comment type="caution">
    <text evidence="6">The sequence shown here is derived from an EMBL/GenBank/DDBJ whole genome shotgun (WGS) entry which is preliminary data.</text>
</comment>
<keyword evidence="3" id="KW-0234">DNA repair</keyword>
<dbReference type="SUPFAM" id="SSF50249">
    <property type="entry name" value="Nucleic acid-binding proteins"/>
    <property type="match status" value="1"/>
</dbReference>
<keyword evidence="3" id="KW-0235">DNA replication</keyword>
<dbReference type="CDD" id="cd04496">
    <property type="entry name" value="SSB_OBF"/>
    <property type="match status" value="1"/>
</dbReference>
<comment type="subunit">
    <text evidence="3">Homotetramer.</text>
</comment>
<dbReference type="GO" id="GO:0003697">
    <property type="term" value="F:single-stranded DNA binding"/>
    <property type="evidence" value="ECO:0007669"/>
    <property type="project" value="UniProtKB-UniRule"/>
</dbReference>
<dbReference type="PANTHER" id="PTHR10302:SF27">
    <property type="entry name" value="SINGLE-STRANDED DNA-BINDING PROTEIN"/>
    <property type="match status" value="1"/>
</dbReference>
<dbReference type="NCBIfam" id="TIGR00621">
    <property type="entry name" value="ssb"/>
    <property type="match status" value="1"/>
</dbReference>
<feature type="short sequence motif" description="Important for interaction with partner proteins" evidence="3">
    <location>
        <begin position="160"/>
        <end position="165"/>
    </location>
</feature>
<accession>A0A2V3W5Z3</accession>
<keyword evidence="7" id="KW-1185">Reference proteome</keyword>
<dbReference type="FunFam" id="2.40.50.140:FF:000084">
    <property type="entry name" value="Single-stranded DNA-binding protein"/>
    <property type="match status" value="1"/>
</dbReference>
<gene>
    <name evidence="6" type="ORF">DES38_10929</name>
</gene>
<keyword evidence="2 3" id="KW-0233">DNA recombination</keyword>
<sequence>MLNRVVLVGRLTKDPDLRYTSSGIAVANFTVAVNRPFSNQQGDREADFINCVVWRKPAENLANYMNKGSLIGVDGRIQTRSFDGQDGKRVYITEVVADSVQFLESKNASKGSQSQSGGQGSGSYQSEQHQNQQQTPNYNQSNNQPTGSSSDNLEPIDISDDDLPF</sequence>
<evidence type="ECO:0000256" key="2">
    <source>
        <dbReference type="ARBA" id="ARBA00023172"/>
    </source>
</evidence>
<dbReference type="OrthoDB" id="9809878at2"/>
<evidence type="ECO:0000256" key="3">
    <source>
        <dbReference type="HAMAP-Rule" id="MF_00984"/>
    </source>
</evidence>
<dbReference type="InterPro" id="IPR012340">
    <property type="entry name" value="NA-bd_OB-fold"/>
</dbReference>
<dbReference type="EMBL" id="QJJR01000009">
    <property type="protein sequence ID" value="PXW89793.1"/>
    <property type="molecule type" value="Genomic_DNA"/>
</dbReference>
<evidence type="ECO:0000256" key="4">
    <source>
        <dbReference type="PIRNR" id="PIRNR002070"/>
    </source>
</evidence>
<dbReference type="GO" id="GO:0006281">
    <property type="term" value="P:DNA repair"/>
    <property type="evidence" value="ECO:0007669"/>
    <property type="project" value="UniProtKB-UniRule"/>
</dbReference>
<feature type="compositionally biased region" description="Low complexity" evidence="5">
    <location>
        <begin position="109"/>
        <end position="146"/>
    </location>
</feature>
<comment type="function">
    <text evidence="3">Plays an important role in DNA replication, recombination and repair. Binds to ssDNA and to an array of partner proteins to recruit them to their sites of action during DNA metabolism.</text>
</comment>
<evidence type="ECO:0000313" key="7">
    <source>
        <dbReference type="Proteomes" id="UP000247922"/>
    </source>
</evidence>
<protein>
    <recommendedName>
        <fullName evidence="3 4">Single-stranded DNA-binding protein</fullName>
        <shortName evidence="3">SSB</shortName>
    </recommendedName>
</protein>
<keyword evidence="1 3" id="KW-0238">DNA-binding</keyword>
<organism evidence="6 7">
    <name type="scientific">Streptohalobacillus salinus</name>
    <dbReference type="NCBI Taxonomy" id="621096"/>
    <lineage>
        <taxon>Bacteria</taxon>
        <taxon>Bacillati</taxon>
        <taxon>Bacillota</taxon>
        <taxon>Bacilli</taxon>
        <taxon>Bacillales</taxon>
        <taxon>Bacillaceae</taxon>
        <taxon>Streptohalobacillus</taxon>
    </lineage>
</organism>
<dbReference type="GO" id="GO:0006310">
    <property type="term" value="P:DNA recombination"/>
    <property type="evidence" value="ECO:0007669"/>
    <property type="project" value="UniProtKB-UniRule"/>
</dbReference>
<evidence type="ECO:0000256" key="1">
    <source>
        <dbReference type="ARBA" id="ARBA00023125"/>
    </source>
</evidence>
<evidence type="ECO:0000313" key="6">
    <source>
        <dbReference type="EMBL" id="PXW89793.1"/>
    </source>
</evidence>
<proteinExistence type="inferred from homology"/>